<dbReference type="AlphaFoldDB" id="A0A1F6LRW8"/>
<protein>
    <submittedName>
        <fullName evidence="1">Uncharacterized protein</fullName>
    </submittedName>
</protein>
<dbReference type="EMBL" id="MFPV01000020">
    <property type="protein sequence ID" value="OGH62132.1"/>
    <property type="molecule type" value="Genomic_DNA"/>
</dbReference>
<proteinExistence type="predicted"/>
<reference evidence="1 2" key="1">
    <citation type="journal article" date="2016" name="Nat. Commun.">
        <title>Thousands of microbial genomes shed light on interconnected biogeochemical processes in an aquifer system.</title>
        <authorList>
            <person name="Anantharaman K."/>
            <person name="Brown C.T."/>
            <person name="Hug L.A."/>
            <person name="Sharon I."/>
            <person name="Castelle C.J."/>
            <person name="Probst A.J."/>
            <person name="Thomas B.C."/>
            <person name="Singh A."/>
            <person name="Wilkins M.J."/>
            <person name="Karaoz U."/>
            <person name="Brodie E.L."/>
            <person name="Williams K.H."/>
            <person name="Hubbard S.S."/>
            <person name="Banfield J.F."/>
        </authorList>
    </citation>
    <scope>NUCLEOTIDE SEQUENCE [LARGE SCALE GENOMIC DNA]</scope>
</reference>
<name>A0A1F6LRW8_9BACT</name>
<accession>A0A1F6LRW8</accession>
<dbReference type="Proteomes" id="UP000176329">
    <property type="component" value="Unassembled WGS sequence"/>
</dbReference>
<sequence length="184" mass="20810">MIELLIFGQPNQIVQRLVRQLAELTSDREQRAYLFSRGAHELLDDDKTIRIETGTWGRSVCFDIVMWSDGRNRGVAAMRCGDESPEPWVRVSTDQLVPAVVMERILIAAGYRDLKRADAYMRFVSASNEVTSSGVYRVHYPCSGHGRWKHDRSYEVRLVVDAETSRVSILELEVASAALCPPVP</sequence>
<gene>
    <name evidence="1" type="ORF">A2848_01515</name>
</gene>
<evidence type="ECO:0000313" key="2">
    <source>
        <dbReference type="Proteomes" id="UP000176329"/>
    </source>
</evidence>
<evidence type="ECO:0000313" key="1">
    <source>
        <dbReference type="EMBL" id="OGH62132.1"/>
    </source>
</evidence>
<comment type="caution">
    <text evidence="1">The sequence shown here is derived from an EMBL/GenBank/DDBJ whole genome shotgun (WGS) entry which is preliminary data.</text>
</comment>
<organism evidence="1 2">
    <name type="scientific">Candidatus Magasanikbacteria bacterium RIFCSPHIGHO2_01_FULL_50_8</name>
    <dbReference type="NCBI Taxonomy" id="1798674"/>
    <lineage>
        <taxon>Bacteria</taxon>
        <taxon>Candidatus Magasanikiibacteriota</taxon>
    </lineage>
</organism>